<feature type="domain" description="Polymerase/histidinol phosphatase N-terminal" evidence="9">
    <location>
        <begin position="3"/>
        <end position="97"/>
    </location>
</feature>
<comment type="catalytic activity">
    <reaction evidence="7 8">
        <text>L-histidinol phosphate + H2O = L-histidinol + phosphate</text>
        <dbReference type="Rhea" id="RHEA:14465"/>
        <dbReference type="ChEBI" id="CHEBI:15377"/>
        <dbReference type="ChEBI" id="CHEBI:43474"/>
        <dbReference type="ChEBI" id="CHEBI:57699"/>
        <dbReference type="ChEBI" id="CHEBI:57980"/>
        <dbReference type="EC" id="3.1.3.15"/>
    </reaction>
</comment>
<dbReference type="AlphaFoldDB" id="A0AB35II03"/>
<dbReference type="InterPro" id="IPR016195">
    <property type="entry name" value="Pol/histidinol_Pase-like"/>
</dbReference>
<dbReference type="GO" id="GO:0005737">
    <property type="term" value="C:cytoplasm"/>
    <property type="evidence" value="ECO:0007669"/>
    <property type="project" value="TreeGrafter"/>
</dbReference>
<dbReference type="GO" id="GO:0004401">
    <property type="term" value="F:histidinol-phosphatase activity"/>
    <property type="evidence" value="ECO:0007669"/>
    <property type="project" value="UniProtKB-UniRule"/>
</dbReference>
<name>A0AB35II03_9FIRM</name>
<dbReference type="InterPro" id="IPR004013">
    <property type="entry name" value="PHP_dom"/>
</dbReference>
<gene>
    <name evidence="10" type="ORF">PM738_09490</name>
</gene>
<proteinExistence type="inferred from homology"/>
<evidence type="ECO:0000256" key="6">
    <source>
        <dbReference type="ARBA" id="ARBA00023102"/>
    </source>
</evidence>
<dbReference type="Pfam" id="PF02811">
    <property type="entry name" value="PHP"/>
    <property type="match status" value="1"/>
</dbReference>
<evidence type="ECO:0000313" key="10">
    <source>
        <dbReference type="EMBL" id="MDB7084032.1"/>
    </source>
</evidence>
<dbReference type="NCBIfam" id="TIGR01856">
    <property type="entry name" value="hisJ_fam"/>
    <property type="match status" value="1"/>
</dbReference>
<dbReference type="SMART" id="SM00481">
    <property type="entry name" value="POLIIIAc"/>
    <property type="match status" value="1"/>
</dbReference>
<accession>A0AB35II03</accession>
<evidence type="ECO:0000259" key="9">
    <source>
        <dbReference type="SMART" id="SM00481"/>
    </source>
</evidence>
<evidence type="ECO:0000256" key="3">
    <source>
        <dbReference type="ARBA" id="ARBA00013085"/>
    </source>
</evidence>
<dbReference type="PANTHER" id="PTHR21039:SF0">
    <property type="entry name" value="HISTIDINOL-PHOSPHATASE"/>
    <property type="match status" value="1"/>
</dbReference>
<sequence length="277" mass="33001">MFCDYHVHTEYSDDSCYLMEDVIRDAIVLGIKEICFTDHVDYGIKLDWDDPNLIIKENEKTIANVNYPQYFQKIDSLTEKYCNQITIKKGMEFGIQMHTIDKFQKLFNKYSFDFIILSIHQVENKEFWTNDFQAGLSEAEYYQRYYQEMYDVVRNYHDYSVLGHMDLIKRYDDKDGYDAFNEHKEIITRILKYIIEDGKGIELNTSSVRYGLDDLMPSRDIFQLYYDLGGRIITIGSDSHEKVHLGAHIETMKKDLKKIGFKEFCTFKQMKPIFHKL</sequence>
<keyword evidence="5 8" id="KW-0378">Hydrolase</keyword>
<comment type="caution">
    <text evidence="10">The sequence shown here is derived from an EMBL/GenBank/DDBJ whole genome shotgun (WGS) entry which is preliminary data.</text>
</comment>
<comment type="pathway">
    <text evidence="1 8">Amino-acid biosynthesis; L-histidine biosynthesis; L-histidine from 5-phospho-alpha-D-ribose 1-diphosphate: step 8/9.</text>
</comment>
<evidence type="ECO:0000256" key="7">
    <source>
        <dbReference type="ARBA" id="ARBA00049158"/>
    </source>
</evidence>
<protein>
    <recommendedName>
        <fullName evidence="3 8">Histidinol-phosphatase</fullName>
        <shortName evidence="8">HolPase</shortName>
        <ecNumber evidence="3 8">3.1.3.15</ecNumber>
    </recommendedName>
</protein>
<evidence type="ECO:0000256" key="4">
    <source>
        <dbReference type="ARBA" id="ARBA00022605"/>
    </source>
</evidence>
<keyword evidence="6 8" id="KW-0368">Histidine biosynthesis</keyword>
<organism evidence="10 11">
    <name type="scientific">Thomasclavelia ramosa</name>
    <dbReference type="NCBI Taxonomy" id="1547"/>
    <lineage>
        <taxon>Bacteria</taxon>
        <taxon>Bacillati</taxon>
        <taxon>Bacillota</taxon>
        <taxon>Erysipelotrichia</taxon>
        <taxon>Erysipelotrichales</taxon>
        <taxon>Coprobacillaceae</taxon>
        <taxon>Thomasclavelia</taxon>
    </lineage>
</organism>
<dbReference type="InterPro" id="IPR003141">
    <property type="entry name" value="Pol/His_phosphatase_N"/>
</dbReference>
<dbReference type="InterPro" id="IPR010140">
    <property type="entry name" value="Histidinol_P_phosphatase_HisJ"/>
</dbReference>
<evidence type="ECO:0000256" key="5">
    <source>
        <dbReference type="ARBA" id="ARBA00022801"/>
    </source>
</evidence>
<dbReference type="EMBL" id="JAQLKE010000013">
    <property type="protein sequence ID" value="MDB7084032.1"/>
    <property type="molecule type" value="Genomic_DNA"/>
</dbReference>
<dbReference type="EC" id="3.1.3.15" evidence="3 8"/>
<dbReference type="Gene3D" id="3.20.20.140">
    <property type="entry name" value="Metal-dependent hydrolases"/>
    <property type="match status" value="1"/>
</dbReference>
<dbReference type="GO" id="GO:0000105">
    <property type="term" value="P:L-histidine biosynthetic process"/>
    <property type="evidence" value="ECO:0007669"/>
    <property type="project" value="UniProtKB-UniRule"/>
</dbReference>
<evidence type="ECO:0000313" key="11">
    <source>
        <dbReference type="Proteomes" id="UP001211987"/>
    </source>
</evidence>
<dbReference type="SUPFAM" id="SSF89550">
    <property type="entry name" value="PHP domain-like"/>
    <property type="match status" value="1"/>
</dbReference>
<comment type="similarity">
    <text evidence="2 8">Belongs to the PHP hydrolase family. HisK subfamily.</text>
</comment>
<dbReference type="PANTHER" id="PTHR21039">
    <property type="entry name" value="HISTIDINOL PHOSPHATASE-RELATED"/>
    <property type="match status" value="1"/>
</dbReference>
<evidence type="ECO:0000256" key="8">
    <source>
        <dbReference type="RuleBase" id="RU366003"/>
    </source>
</evidence>
<evidence type="ECO:0000256" key="2">
    <source>
        <dbReference type="ARBA" id="ARBA00009152"/>
    </source>
</evidence>
<evidence type="ECO:0000256" key="1">
    <source>
        <dbReference type="ARBA" id="ARBA00004970"/>
    </source>
</evidence>
<dbReference type="Proteomes" id="UP001211987">
    <property type="component" value="Unassembled WGS sequence"/>
</dbReference>
<reference evidence="10" key="1">
    <citation type="submission" date="2023-01" db="EMBL/GenBank/DDBJ databases">
        <title>Human gut microbiome strain richness.</title>
        <authorList>
            <person name="Chen-Liaw A."/>
        </authorList>
    </citation>
    <scope>NUCLEOTIDE SEQUENCE</scope>
    <source>
        <strain evidence="10">1001217st2_G6_1001217B_191108</strain>
    </source>
</reference>
<dbReference type="RefSeq" id="WP_009300194.1">
    <property type="nucleotide sequence ID" value="NZ_AP031443.1"/>
</dbReference>
<keyword evidence="4 8" id="KW-0028">Amino-acid biosynthesis</keyword>